<reference evidence="3 4" key="1">
    <citation type="submission" date="2012-09" db="EMBL/GenBank/DDBJ databases">
        <title>Genome Sequence of alkane-degrading Bacterium Alcanivorax jadensis T9.</title>
        <authorList>
            <person name="Lai Q."/>
            <person name="Shao Z."/>
        </authorList>
    </citation>
    <scope>NUCLEOTIDE SEQUENCE [LARGE SCALE GENOMIC DNA]</scope>
    <source>
        <strain evidence="3 4">T9</strain>
    </source>
</reference>
<protein>
    <recommendedName>
        <fullName evidence="5">Thioesterase</fullName>
    </recommendedName>
</protein>
<dbReference type="EMBL" id="ARXU01000005">
    <property type="protein sequence ID" value="KGD61300.1"/>
    <property type="molecule type" value="Genomic_DNA"/>
</dbReference>
<dbReference type="PANTHER" id="PTHR31793:SF27">
    <property type="entry name" value="NOVEL THIOESTERASE SUPERFAMILY DOMAIN AND SAPOSIN A-TYPE DOMAIN CONTAINING PROTEIN (0610012H03RIK)"/>
    <property type="match status" value="1"/>
</dbReference>
<dbReference type="Pfam" id="PF13279">
    <property type="entry name" value="4HBT_2"/>
    <property type="match status" value="1"/>
</dbReference>
<dbReference type="CDD" id="cd00586">
    <property type="entry name" value="4HBT"/>
    <property type="match status" value="1"/>
</dbReference>
<comment type="similarity">
    <text evidence="1">Belongs to the 4-hydroxybenzoyl-CoA thioesterase family.</text>
</comment>
<evidence type="ECO:0008006" key="5">
    <source>
        <dbReference type="Google" id="ProtNLM"/>
    </source>
</evidence>
<dbReference type="InterPro" id="IPR029069">
    <property type="entry name" value="HotDog_dom_sf"/>
</dbReference>
<dbReference type="SUPFAM" id="SSF54637">
    <property type="entry name" value="Thioesterase/thiol ester dehydrase-isomerase"/>
    <property type="match status" value="1"/>
</dbReference>
<proteinExistence type="inferred from homology"/>
<organism evidence="3 4">
    <name type="scientific">Alcanivorax jadensis T9</name>
    <dbReference type="NCBI Taxonomy" id="1177181"/>
    <lineage>
        <taxon>Bacteria</taxon>
        <taxon>Pseudomonadati</taxon>
        <taxon>Pseudomonadota</taxon>
        <taxon>Gammaproteobacteria</taxon>
        <taxon>Oceanospirillales</taxon>
        <taxon>Alcanivoracaceae</taxon>
        <taxon>Alcanivorax</taxon>
    </lineage>
</organism>
<evidence type="ECO:0000313" key="4">
    <source>
        <dbReference type="Proteomes" id="UP000029443"/>
    </source>
</evidence>
<name>A0ABR4WDE0_9GAMM</name>
<evidence type="ECO:0000256" key="1">
    <source>
        <dbReference type="ARBA" id="ARBA00005953"/>
    </source>
</evidence>
<dbReference type="RefSeq" id="WP_035247205.1">
    <property type="nucleotide sequence ID" value="NZ_ARXU01000005.1"/>
</dbReference>
<dbReference type="Proteomes" id="UP000029443">
    <property type="component" value="Unassembled WGS sequence"/>
</dbReference>
<sequence length="143" mass="16346">MARVQLDLPEQFIYTHTINVRMTDLNTGKHVGNDQMISLLSEARYRFFCHIGFDQFDTDKQSIVVTDLVATYKTESFAQDDLQFEVGLMDFNKYGADLIFRVSKQPGGQLVVLAKQGFVFFDHQSHAIMPVPTAFREQFADLA</sequence>
<evidence type="ECO:0000256" key="2">
    <source>
        <dbReference type="ARBA" id="ARBA00022801"/>
    </source>
</evidence>
<comment type="caution">
    <text evidence="3">The sequence shown here is derived from an EMBL/GenBank/DDBJ whole genome shotgun (WGS) entry which is preliminary data.</text>
</comment>
<dbReference type="InterPro" id="IPR050563">
    <property type="entry name" value="4-hydroxybenzoyl-CoA_TE"/>
</dbReference>
<dbReference type="PANTHER" id="PTHR31793">
    <property type="entry name" value="4-HYDROXYBENZOYL-COA THIOESTERASE FAMILY MEMBER"/>
    <property type="match status" value="1"/>
</dbReference>
<evidence type="ECO:0000313" key="3">
    <source>
        <dbReference type="EMBL" id="KGD61300.1"/>
    </source>
</evidence>
<accession>A0ABR4WDE0</accession>
<gene>
    <name evidence="3" type="ORF">T9A_01749</name>
</gene>
<keyword evidence="2" id="KW-0378">Hydrolase</keyword>
<keyword evidence="4" id="KW-1185">Reference proteome</keyword>
<dbReference type="Gene3D" id="3.10.129.10">
    <property type="entry name" value="Hotdog Thioesterase"/>
    <property type="match status" value="1"/>
</dbReference>